<dbReference type="Gene3D" id="1.20.1250.20">
    <property type="entry name" value="MFS general substrate transporter like domains"/>
    <property type="match status" value="2"/>
</dbReference>
<protein>
    <submittedName>
        <fullName evidence="6">MFS transporter</fullName>
    </submittedName>
</protein>
<keyword evidence="7" id="KW-1185">Reference proteome</keyword>
<dbReference type="OrthoDB" id="7488909at2"/>
<sequence>MTGSPPAKAWGHLADGSFTRHTQPRARTRAEDRANNGWKQTLRLPLWVSALVATLIVQTVSSFASLAVPLLGPPLMARAGLLPESIGIVSAMTSAGICWCLACGGPMLAHHGPVRTLQLGLACMALGLFILAQPLGLLGLIGALAVGFGTGHNTPAGSQILIRAAPARHRTLIFSIKQAGVPLGGALAGLGMAPMVLALGLSAALGIVIGVALLTTLVVQPFRQRLDQDRGAGRPGWARALLSPAALARSVSILRAHPSLPLLTALGVSFSVMQSCLMAFTATYVITRHGTSLAEAGRIVALMLGASIVGRVGMGWVADRMGGALRHLALQAVASALAVGLLVAAGGQGPWALYGCAALAGFTAIGWNGVHMAELARVAPLHAVSDVTSAASLFGFAGSICGPLVFTLIVSWSGSYDLAFLLVAAQLTCFGVATMAFRRRGSQN</sequence>
<dbReference type="PROSITE" id="PS50850">
    <property type="entry name" value="MFS"/>
    <property type="match status" value="1"/>
</dbReference>
<feature type="transmembrane region" description="Helical" evidence="4">
    <location>
        <begin position="391"/>
        <end position="412"/>
    </location>
</feature>
<evidence type="ECO:0000259" key="5">
    <source>
        <dbReference type="PROSITE" id="PS50850"/>
    </source>
</evidence>
<keyword evidence="1 4" id="KW-0812">Transmembrane</keyword>
<dbReference type="PANTHER" id="PTHR23527">
    <property type="entry name" value="BLL3282 PROTEIN"/>
    <property type="match status" value="1"/>
</dbReference>
<dbReference type="EMBL" id="RCZP01000079">
    <property type="protein sequence ID" value="TPG38058.1"/>
    <property type="molecule type" value="Genomic_DNA"/>
</dbReference>
<evidence type="ECO:0000313" key="6">
    <source>
        <dbReference type="EMBL" id="TPG38058.1"/>
    </source>
</evidence>
<feature type="transmembrane region" description="Helical" evidence="4">
    <location>
        <begin position="325"/>
        <end position="345"/>
    </location>
</feature>
<organism evidence="6 7">
    <name type="scientific">Muricoccus nepalensis</name>
    <dbReference type="NCBI Taxonomy" id="1854500"/>
    <lineage>
        <taxon>Bacteria</taxon>
        <taxon>Pseudomonadati</taxon>
        <taxon>Pseudomonadota</taxon>
        <taxon>Alphaproteobacteria</taxon>
        <taxon>Acetobacterales</taxon>
        <taxon>Roseomonadaceae</taxon>
        <taxon>Muricoccus</taxon>
    </lineage>
</organism>
<feature type="transmembrane region" description="Helical" evidence="4">
    <location>
        <begin position="121"/>
        <end position="148"/>
    </location>
</feature>
<name>A0A502EK25_9PROT</name>
<feature type="transmembrane region" description="Helical" evidence="4">
    <location>
        <begin position="351"/>
        <end position="370"/>
    </location>
</feature>
<feature type="transmembrane region" description="Helical" evidence="4">
    <location>
        <begin position="195"/>
        <end position="219"/>
    </location>
</feature>
<dbReference type="SUPFAM" id="SSF103473">
    <property type="entry name" value="MFS general substrate transporter"/>
    <property type="match status" value="1"/>
</dbReference>
<feature type="transmembrane region" description="Helical" evidence="4">
    <location>
        <begin position="299"/>
        <end position="318"/>
    </location>
</feature>
<feature type="transmembrane region" description="Helical" evidence="4">
    <location>
        <begin position="46"/>
        <end position="68"/>
    </location>
</feature>
<dbReference type="Proteomes" id="UP000317078">
    <property type="component" value="Unassembled WGS sequence"/>
</dbReference>
<feature type="domain" description="Major facilitator superfamily (MFS) profile" evidence="5">
    <location>
        <begin position="42"/>
        <end position="442"/>
    </location>
</feature>
<feature type="transmembrane region" description="Helical" evidence="4">
    <location>
        <begin position="262"/>
        <end position="287"/>
    </location>
</feature>
<reference evidence="6 7" key="1">
    <citation type="journal article" date="2019" name="Environ. Microbiol.">
        <title>Species interactions and distinct microbial communities in high Arctic permafrost affected cryosols are associated with the CH4 and CO2 gas fluxes.</title>
        <authorList>
            <person name="Altshuler I."/>
            <person name="Hamel J."/>
            <person name="Turney S."/>
            <person name="Magnuson E."/>
            <person name="Levesque R."/>
            <person name="Greer C."/>
            <person name="Whyte L.G."/>
        </authorList>
    </citation>
    <scope>NUCLEOTIDE SEQUENCE [LARGE SCALE GENOMIC DNA]</scope>
    <source>
        <strain evidence="6 7">S9.3B</strain>
    </source>
</reference>
<proteinExistence type="predicted"/>
<evidence type="ECO:0000256" key="4">
    <source>
        <dbReference type="SAM" id="Phobius"/>
    </source>
</evidence>
<evidence type="ECO:0000313" key="7">
    <source>
        <dbReference type="Proteomes" id="UP000317078"/>
    </source>
</evidence>
<keyword evidence="2 4" id="KW-1133">Transmembrane helix</keyword>
<dbReference type="InterPro" id="IPR036259">
    <property type="entry name" value="MFS_trans_sf"/>
</dbReference>
<keyword evidence="3 4" id="KW-0472">Membrane</keyword>
<gene>
    <name evidence="6" type="ORF">EAH89_29575</name>
</gene>
<dbReference type="InterPro" id="IPR020846">
    <property type="entry name" value="MFS_dom"/>
</dbReference>
<evidence type="ECO:0000256" key="3">
    <source>
        <dbReference type="ARBA" id="ARBA00023136"/>
    </source>
</evidence>
<accession>A0A502EK25</accession>
<dbReference type="InterPro" id="IPR011701">
    <property type="entry name" value="MFS"/>
</dbReference>
<evidence type="ECO:0000256" key="2">
    <source>
        <dbReference type="ARBA" id="ARBA00022989"/>
    </source>
</evidence>
<comment type="caution">
    <text evidence="6">The sequence shown here is derived from an EMBL/GenBank/DDBJ whole genome shotgun (WGS) entry which is preliminary data.</text>
</comment>
<dbReference type="PANTHER" id="PTHR23527:SF1">
    <property type="entry name" value="BLL3282 PROTEIN"/>
    <property type="match status" value="1"/>
</dbReference>
<dbReference type="AlphaFoldDB" id="A0A502EK25"/>
<feature type="transmembrane region" description="Helical" evidence="4">
    <location>
        <begin position="88"/>
        <end position="109"/>
    </location>
</feature>
<evidence type="ECO:0000256" key="1">
    <source>
        <dbReference type="ARBA" id="ARBA00022692"/>
    </source>
</evidence>
<dbReference type="Pfam" id="PF07690">
    <property type="entry name" value="MFS_1"/>
    <property type="match status" value="1"/>
</dbReference>
<dbReference type="GO" id="GO:0022857">
    <property type="term" value="F:transmembrane transporter activity"/>
    <property type="evidence" value="ECO:0007669"/>
    <property type="project" value="InterPro"/>
</dbReference>
<dbReference type="InterPro" id="IPR052952">
    <property type="entry name" value="MFS-Transporter"/>
</dbReference>
<feature type="transmembrane region" description="Helical" evidence="4">
    <location>
        <begin position="418"/>
        <end position="437"/>
    </location>
</feature>